<feature type="domain" description="Survival protein SurE-like phosphatase/nucleotidase" evidence="2">
    <location>
        <begin position="25"/>
        <end position="248"/>
    </location>
</feature>
<evidence type="ECO:0000259" key="2">
    <source>
        <dbReference type="Pfam" id="PF01975"/>
    </source>
</evidence>
<name>A0AAD5W270_9AGAR</name>
<gene>
    <name evidence="3" type="ORF">NP233_g283</name>
</gene>
<evidence type="ECO:0000256" key="1">
    <source>
        <dbReference type="SAM" id="MobiDB-lite"/>
    </source>
</evidence>
<dbReference type="EMBL" id="JANIEX010000007">
    <property type="protein sequence ID" value="KAJ3576661.1"/>
    <property type="molecule type" value="Genomic_DNA"/>
</dbReference>
<comment type="caution">
    <text evidence="3">The sequence shown here is derived from an EMBL/GenBank/DDBJ whole genome shotgun (WGS) entry which is preliminary data.</text>
</comment>
<reference evidence="3" key="1">
    <citation type="submission" date="2022-07" db="EMBL/GenBank/DDBJ databases">
        <title>Genome Sequence of Leucocoprinus birnbaumii.</title>
        <authorList>
            <person name="Buettner E."/>
        </authorList>
    </citation>
    <scope>NUCLEOTIDE SEQUENCE</scope>
    <source>
        <strain evidence="3">VT141</strain>
    </source>
</reference>
<dbReference type="NCBIfam" id="TIGR00087">
    <property type="entry name" value="surE"/>
    <property type="match status" value="1"/>
</dbReference>
<dbReference type="Gene3D" id="3.40.1210.10">
    <property type="entry name" value="Survival protein SurE-like phosphatase/nucleotidase"/>
    <property type="match status" value="1"/>
</dbReference>
<evidence type="ECO:0000313" key="3">
    <source>
        <dbReference type="EMBL" id="KAJ3576661.1"/>
    </source>
</evidence>
<dbReference type="SUPFAM" id="SSF64167">
    <property type="entry name" value="SurE-like"/>
    <property type="match status" value="1"/>
</dbReference>
<dbReference type="InterPro" id="IPR027746">
    <property type="entry name" value="TTL"/>
</dbReference>
<accession>A0AAD5W270</accession>
<feature type="region of interest" description="Disordered" evidence="1">
    <location>
        <begin position="263"/>
        <end position="285"/>
    </location>
</feature>
<dbReference type="GO" id="GO:0000932">
    <property type="term" value="C:P-body"/>
    <property type="evidence" value="ECO:0007669"/>
    <property type="project" value="TreeGrafter"/>
</dbReference>
<dbReference type="Pfam" id="PF01975">
    <property type="entry name" value="SurE"/>
    <property type="match status" value="1"/>
</dbReference>
<keyword evidence="4" id="KW-1185">Reference proteome</keyword>
<protein>
    <recommendedName>
        <fullName evidence="2">Survival protein SurE-like phosphatase/nucleotidase domain-containing protein</fullName>
    </recommendedName>
</protein>
<dbReference type="InterPro" id="IPR002828">
    <property type="entry name" value="SurE-like_Pase/nucleotidase"/>
</dbReference>
<dbReference type="AlphaFoldDB" id="A0AAD5W270"/>
<dbReference type="InterPro" id="IPR036523">
    <property type="entry name" value="SurE-like_sf"/>
</dbReference>
<dbReference type="PANTHER" id="PTHR47551:SF1">
    <property type="entry name" value="TUBULIN--TYROSINE LIGASE PBY1-RELATED"/>
    <property type="match status" value="1"/>
</dbReference>
<dbReference type="GO" id="GO:0016787">
    <property type="term" value="F:hydrolase activity"/>
    <property type="evidence" value="ECO:0007669"/>
    <property type="project" value="InterPro"/>
</dbReference>
<evidence type="ECO:0000313" key="4">
    <source>
        <dbReference type="Proteomes" id="UP001213000"/>
    </source>
</evidence>
<dbReference type="PANTHER" id="PTHR47551">
    <property type="entry name" value="TUBULIN--TYROSINE LIGASE PBY1-RELATED"/>
    <property type="match status" value="1"/>
</dbReference>
<dbReference type="Proteomes" id="UP001213000">
    <property type="component" value="Unassembled WGS sequence"/>
</dbReference>
<organism evidence="3 4">
    <name type="scientific">Leucocoprinus birnbaumii</name>
    <dbReference type="NCBI Taxonomy" id="56174"/>
    <lineage>
        <taxon>Eukaryota</taxon>
        <taxon>Fungi</taxon>
        <taxon>Dikarya</taxon>
        <taxon>Basidiomycota</taxon>
        <taxon>Agaricomycotina</taxon>
        <taxon>Agaricomycetes</taxon>
        <taxon>Agaricomycetidae</taxon>
        <taxon>Agaricales</taxon>
        <taxon>Agaricineae</taxon>
        <taxon>Agaricaceae</taxon>
        <taxon>Leucocoprinus</taxon>
    </lineage>
</organism>
<sequence>MRSKNGVFRLLRTTATTATTATPTILLTNDDGPPSPAESPYVLGLYRHLTEQLGWNVKVVLPSSQKSWIGKAYHIKEITKGSYYYPNNNGDGEISNTSRPLKDGELAEWILLDGTPATCANIALNNLWPGQIDLVISGPNLGRNTSAAFSLSSGTIGAALSSSLCKIRSIALSYGTVVYPTPTTYHEPAHRLGCRIVEHLWHNWGEDQCGLRDGEVDLYNINIPLIDQLLTEEGLKIYWTNIWRNSYGRLFKNVSAEHAPEQSRSDVVLASGEQQGDVKTAAAGPSPAHSGNLLFKWAPEMTDIVRPSLSVLPVGSDGWAIHQGHVSVTPLRATFGEPHTHQNIELEDRIWKLKL</sequence>
<proteinExistence type="predicted"/>